<sequence>MTMTMQMMLCWLVVLLSAPVATATAGAAAAGDERTLLLTQVLFRHGDRSQIASIPLYEDTESTDWPMGLGQLTQRGREMHFHLGRFFQQHYKDAISTYHPSTVRVRSTDYERTLESAQALMSGWFCDEDTTNASPTCLCRTFPIHTVPVEDDNLLLGSSRDHCEHLQYLYRELDPVFADKAAEPVPDALCKNLNKLKKDTPAPPQPKPQPDPSCNVTVSGTCTYGDVLEHLTTLVGAPTPLSPRNVWTISDTNLCRLHHNLTVGAHVYVSDGCDGILQDYLQRLENWDMFIAFTGEERARLSGGLLLKEMRNEMQDTIDGSSKYKALLYSAHDTTVAAFLQALNVSHPKLSPPYAASIRMELYSAGEGKYEVDVLYKMRPEDNADTGIRLVIPGCPKDKPCPFDTFVAATEKLVPSNWHPDCSVPTLASKVLSPGGIAAVITACVIVMIIIVWVYRRRIRHGSSIVYRRAALAAPTSVLQGLGDRRSHLHANLDDSDAGAGDDDDDEEEDVVFPTSLANMRLKARKVQQA</sequence>
<dbReference type="RefSeq" id="XP_004993581.1">
    <property type="nucleotide sequence ID" value="XM_004993524.1"/>
</dbReference>
<dbReference type="Gene3D" id="3.40.50.1240">
    <property type="entry name" value="Phosphoglycerate mutase-like"/>
    <property type="match status" value="1"/>
</dbReference>
<evidence type="ECO:0008006" key="12">
    <source>
        <dbReference type="Google" id="ProtNLM"/>
    </source>
</evidence>
<evidence type="ECO:0000256" key="1">
    <source>
        <dbReference type="ARBA" id="ARBA00000032"/>
    </source>
</evidence>
<dbReference type="CDD" id="cd07061">
    <property type="entry name" value="HP_HAP_like"/>
    <property type="match status" value="1"/>
</dbReference>
<evidence type="ECO:0000256" key="4">
    <source>
        <dbReference type="ARBA" id="ARBA00022801"/>
    </source>
</evidence>
<reference evidence="10" key="1">
    <citation type="submission" date="2009-08" db="EMBL/GenBank/DDBJ databases">
        <title>Annotation of Salpingoeca rosetta.</title>
        <authorList>
            <consortium name="The Broad Institute Genome Sequencing Platform"/>
            <person name="Russ C."/>
            <person name="Cuomo C."/>
            <person name="Burger G."/>
            <person name="Gray M.W."/>
            <person name="Holland P.W.H."/>
            <person name="King N."/>
            <person name="Lang F.B.F."/>
            <person name="Roger A.J."/>
            <person name="Ruiz-Trillo I."/>
            <person name="Young S.K."/>
            <person name="Zeng Q."/>
            <person name="Gargeya S."/>
            <person name="Alvarado L."/>
            <person name="Berlin A."/>
            <person name="Chapman S.B."/>
            <person name="Chen Z."/>
            <person name="Freedman E."/>
            <person name="Gellesch M."/>
            <person name="Goldberg J."/>
            <person name="Griggs A."/>
            <person name="Gujja S."/>
            <person name="Heilman E."/>
            <person name="Heiman D."/>
            <person name="Howarth C."/>
            <person name="Mehta T."/>
            <person name="Neiman D."/>
            <person name="Pearson M."/>
            <person name="Roberts A."/>
            <person name="Saif S."/>
            <person name="Shea T."/>
            <person name="Shenoy N."/>
            <person name="Sisk P."/>
            <person name="Stolte C."/>
            <person name="Sykes S."/>
            <person name="White J."/>
            <person name="Yandava C."/>
            <person name="Haas B."/>
            <person name="Nusbaum C."/>
            <person name="Birren B."/>
        </authorList>
    </citation>
    <scope>NUCLEOTIDE SEQUENCE [LARGE SCALE GENOMIC DNA]</scope>
    <source>
        <strain evidence="10">ATCC 50818</strain>
    </source>
</reference>
<keyword evidence="6" id="KW-0325">Glycoprotein</keyword>
<dbReference type="InParanoid" id="F2UB06"/>
<keyword evidence="5" id="KW-1015">Disulfide bond</keyword>
<keyword evidence="8" id="KW-0472">Membrane</keyword>
<keyword evidence="8" id="KW-1133">Transmembrane helix</keyword>
<evidence type="ECO:0000313" key="10">
    <source>
        <dbReference type="EMBL" id="EGD74019.1"/>
    </source>
</evidence>
<dbReference type="InterPro" id="IPR029033">
    <property type="entry name" value="His_PPase_superfam"/>
</dbReference>
<keyword evidence="3 9" id="KW-0732">Signal</keyword>
<keyword evidence="11" id="KW-1185">Reference proteome</keyword>
<dbReference type="KEGG" id="sre:PTSG_05716"/>
<dbReference type="AlphaFoldDB" id="F2UB06"/>
<dbReference type="FunCoup" id="F2UB06">
    <property type="interactions" value="811"/>
</dbReference>
<evidence type="ECO:0000256" key="8">
    <source>
        <dbReference type="SAM" id="Phobius"/>
    </source>
</evidence>
<organism evidence="11">
    <name type="scientific">Salpingoeca rosetta (strain ATCC 50818 / BSB-021)</name>
    <dbReference type="NCBI Taxonomy" id="946362"/>
    <lineage>
        <taxon>Eukaryota</taxon>
        <taxon>Choanoflagellata</taxon>
        <taxon>Craspedida</taxon>
        <taxon>Salpingoecidae</taxon>
        <taxon>Salpingoeca</taxon>
    </lineage>
</organism>
<proteinExistence type="inferred from homology"/>
<comment type="similarity">
    <text evidence="2">Belongs to the histidine acid phosphatase family.</text>
</comment>
<dbReference type="PANTHER" id="PTHR11567:SF211">
    <property type="entry name" value="PROSTATIC ACID PHOSPHATASE"/>
    <property type="match status" value="1"/>
</dbReference>
<feature type="compositionally biased region" description="Acidic residues" evidence="7">
    <location>
        <begin position="494"/>
        <end position="510"/>
    </location>
</feature>
<feature type="transmembrane region" description="Helical" evidence="8">
    <location>
        <begin position="431"/>
        <end position="455"/>
    </location>
</feature>
<dbReference type="InterPro" id="IPR050645">
    <property type="entry name" value="Histidine_acid_phosphatase"/>
</dbReference>
<dbReference type="GeneID" id="16074157"/>
<feature type="signal peptide" evidence="9">
    <location>
        <begin position="1"/>
        <end position="23"/>
    </location>
</feature>
<dbReference type="PANTHER" id="PTHR11567">
    <property type="entry name" value="ACID PHOSPHATASE-RELATED"/>
    <property type="match status" value="1"/>
</dbReference>
<keyword evidence="4" id="KW-0378">Hydrolase</keyword>
<dbReference type="InterPro" id="IPR000560">
    <property type="entry name" value="His_Pase_clade-2"/>
</dbReference>
<gene>
    <name evidence="10" type="ORF">PTSG_05716</name>
</gene>
<name>F2UB06_SALR5</name>
<evidence type="ECO:0000256" key="6">
    <source>
        <dbReference type="ARBA" id="ARBA00023180"/>
    </source>
</evidence>
<evidence type="ECO:0000313" key="11">
    <source>
        <dbReference type="Proteomes" id="UP000007799"/>
    </source>
</evidence>
<dbReference type="OMA" id="PRDKKVW"/>
<evidence type="ECO:0000256" key="5">
    <source>
        <dbReference type="ARBA" id="ARBA00023157"/>
    </source>
</evidence>
<dbReference type="GO" id="GO:0003993">
    <property type="term" value="F:acid phosphatase activity"/>
    <property type="evidence" value="ECO:0007669"/>
    <property type="project" value="UniProtKB-EC"/>
</dbReference>
<feature type="region of interest" description="Disordered" evidence="7">
    <location>
        <begin position="490"/>
        <end position="510"/>
    </location>
</feature>
<dbReference type="eggNOG" id="KOG3720">
    <property type="taxonomic scope" value="Eukaryota"/>
</dbReference>
<comment type="catalytic activity">
    <reaction evidence="1">
        <text>a phosphate monoester + H2O = an alcohol + phosphate</text>
        <dbReference type="Rhea" id="RHEA:15017"/>
        <dbReference type="ChEBI" id="CHEBI:15377"/>
        <dbReference type="ChEBI" id="CHEBI:30879"/>
        <dbReference type="ChEBI" id="CHEBI:43474"/>
        <dbReference type="ChEBI" id="CHEBI:67140"/>
        <dbReference type="EC" id="3.1.3.2"/>
    </reaction>
</comment>
<dbReference type="STRING" id="946362.F2UB06"/>
<evidence type="ECO:0000256" key="9">
    <source>
        <dbReference type="SAM" id="SignalP"/>
    </source>
</evidence>
<protein>
    <recommendedName>
        <fullName evidence="12">Acid phosphatase</fullName>
    </recommendedName>
</protein>
<dbReference type="OrthoDB" id="258392at2759"/>
<keyword evidence="8" id="KW-0812">Transmembrane</keyword>
<dbReference type="Pfam" id="PF00328">
    <property type="entry name" value="His_Phos_2"/>
    <property type="match status" value="1"/>
</dbReference>
<dbReference type="Proteomes" id="UP000007799">
    <property type="component" value="Unassembled WGS sequence"/>
</dbReference>
<feature type="compositionally biased region" description="Pro residues" evidence="7">
    <location>
        <begin position="201"/>
        <end position="211"/>
    </location>
</feature>
<evidence type="ECO:0000256" key="7">
    <source>
        <dbReference type="SAM" id="MobiDB-lite"/>
    </source>
</evidence>
<evidence type="ECO:0000256" key="3">
    <source>
        <dbReference type="ARBA" id="ARBA00022729"/>
    </source>
</evidence>
<feature type="chain" id="PRO_5003287470" description="Acid phosphatase" evidence="9">
    <location>
        <begin position="24"/>
        <end position="530"/>
    </location>
</feature>
<evidence type="ECO:0000256" key="2">
    <source>
        <dbReference type="ARBA" id="ARBA00005375"/>
    </source>
</evidence>
<feature type="region of interest" description="Disordered" evidence="7">
    <location>
        <begin position="195"/>
        <end position="214"/>
    </location>
</feature>
<accession>F2UB06</accession>
<dbReference type="EMBL" id="GL832967">
    <property type="protein sequence ID" value="EGD74019.1"/>
    <property type="molecule type" value="Genomic_DNA"/>
</dbReference>
<dbReference type="SUPFAM" id="SSF53254">
    <property type="entry name" value="Phosphoglycerate mutase-like"/>
    <property type="match status" value="1"/>
</dbReference>